<dbReference type="InterPro" id="IPR000571">
    <property type="entry name" value="Znf_CCCH"/>
</dbReference>
<keyword evidence="9" id="KW-1185">Reference proteome</keyword>
<keyword evidence="2" id="KW-0677">Repeat</keyword>
<dbReference type="PANTHER" id="PTHR46156:SF1">
    <property type="entry name" value="ZINC FINGER CCCH DOMAIN-CONTAINING PROTEIN 3"/>
    <property type="match status" value="1"/>
</dbReference>
<dbReference type="SMART" id="SM00356">
    <property type="entry name" value="ZnF_C3H1"/>
    <property type="match status" value="3"/>
</dbReference>
<organism evidence="8 9">
    <name type="scientific">Cuscuta campestris</name>
    <dbReference type="NCBI Taxonomy" id="132261"/>
    <lineage>
        <taxon>Eukaryota</taxon>
        <taxon>Viridiplantae</taxon>
        <taxon>Streptophyta</taxon>
        <taxon>Embryophyta</taxon>
        <taxon>Tracheophyta</taxon>
        <taxon>Spermatophyta</taxon>
        <taxon>Magnoliopsida</taxon>
        <taxon>eudicotyledons</taxon>
        <taxon>Gunneridae</taxon>
        <taxon>Pentapetalae</taxon>
        <taxon>asterids</taxon>
        <taxon>lamiids</taxon>
        <taxon>Solanales</taxon>
        <taxon>Convolvulaceae</taxon>
        <taxon>Cuscuteae</taxon>
        <taxon>Cuscuta</taxon>
        <taxon>Cuscuta subgen. Grammica</taxon>
        <taxon>Cuscuta sect. Cleistogrammica</taxon>
    </lineage>
</organism>
<protein>
    <recommendedName>
        <fullName evidence="7">C3H1-type domain-containing protein</fullName>
    </recommendedName>
</protein>
<evidence type="ECO:0000313" key="8">
    <source>
        <dbReference type="EMBL" id="VFR00247.1"/>
    </source>
</evidence>
<keyword evidence="4 5" id="KW-0862">Zinc</keyword>
<reference evidence="8 9" key="1">
    <citation type="submission" date="2018-04" db="EMBL/GenBank/DDBJ databases">
        <authorList>
            <person name="Vogel A."/>
        </authorList>
    </citation>
    <scope>NUCLEOTIDE SEQUENCE [LARGE SCALE GENOMIC DNA]</scope>
</reference>
<feature type="domain" description="C3H1-type" evidence="7">
    <location>
        <begin position="25"/>
        <end position="52"/>
    </location>
</feature>
<feature type="region of interest" description="Disordered" evidence="6">
    <location>
        <begin position="195"/>
        <end position="219"/>
    </location>
</feature>
<feature type="region of interest" description="Disordered" evidence="6">
    <location>
        <begin position="72"/>
        <end position="93"/>
    </location>
</feature>
<feature type="compositionally biased region" description="Basic residues" evidence="6">
    <location>
        <begin position="72"/>
        <end position="81"/>
    </location>
</feature>
<dbReference type="PANTHER" id="PTHR46156">
    <property type="entry name" value="CCCH ZINGC FINGER"/>
    <property type="match status" value="1"/>
</dbReference>
<proteinExistence type="predicted"/>
<feature type="zinc finger region" description="C3H1-type" evidence="5">
    <location>
        <begin position="1"/>
        <end position="24"/>
    </location>
</feature>
<feature type="compositionally biased region" description="Polar residues" evidence="6">
    <location>
        <begin position="200"/>
        <end position="210"/>
    </location>
</feature>
<feature type="zinc finger region" description="C3H1-type" evidence="5">
    <location>
        <begin position="25"/>
        <end position="52"/>
    </location>
</feature>
<dbReference type="GO" id="GO:0008270">
    <property type="term" value="F:zinc ion binding"/>
    <property type="evidence" value="ECO:0007669"/>
    <property type="project" value="UniProtKB-KW"/>
</dbReference>
<gene>
    <name evidence="8" type="ORF">CCAM_LOCUS42022</name>
</gene>
<dbReference type="PROSITE" id="PS50103">
    <property type="entry name" value="ZF_C3H1"/>
    <property type="match status" value="3"/>
</dbReference>
<evidence type="ECO:0000256" key="3">
    <source>
        <dbReference type="ARBA" id="ARBA00022771"/>
    </source>
</evidence>
<evidence type="ECO:0000259" key="7">
    <source>
        <dbReference type="PROSITE" id="PS50103"/>
    </source>
</evidence>
<evidence type="ECO:0000256" key="6">
    <source>
        <dbReference type="SAM" id="MobiDB-lite"/>
    </source>
</evidence>
<evidence type="ECO:0000256" key="1">
    <source>
        <dbReference type="ARBA" id="ARBA00022723"/>
    </source>
</evidence>
<dbReference type="Gene3D" id="4.10.1000.10">
    <property type="entry name" value="Zinc finger, CCCH-type"/>
    <property type="match status" value="1"/>
</dbReference>
<dbReference type="GO" id="GO:0005634">
    <property type="term" value="C:nucleus"/>
    <property type="evidence" value="ECO:0007669"/>
    <property type="project" value="TreeGrafter"/>
</dbReference>
<sequence>MQDCSYFLQGLCSNENCPYRHVNVNPKSPVCDGFLKGYCSDGNECQKKHSYVCPSFEATGDCPQGSNCKLHHPKSKSKGVKRGGASSNERKNDWGRYFGSPQIDLSECIRATTSGMCSVEDNEGSSFFKEGRSVEYISLGDASNVEEDEQVMMMIDQSSEETFEEGGPLPFLQFSDSDELIKPIRLLNRGRNRTEDLSIDSPSEMMSTSHVSEESHCCK</sequence>
<name>A0A484NIL4_9ASTE</name>
<dbReference type="AlphaFoldDB" id="A0A484NIL4"/>
<feature type="domain" description="C3H1-type" evidence="7">
    <location>
        <begin position="53"/>
        <end position="75"/>
    </location>
</feature>
<dbReference type="EMBL" id="OOIL02006685">
    <property type="protein sequence ID" value="VFR00247.1"/>
    <property type="molecule type" value="Genomic_DNA"/>
</dbReference>
<evidence type="ECO:0000256" key="4">
    <source>
        <dbReference type="ARBA" id="ARBA00022833"/>
    </source>
</evidence>
<keyword evidence="1 5" id="KW-0479">Metal-binding</keyword>
<evidence type="ECO:0000313" key="9">
    <source>
        <dbReference type="Proteomes" id="UP000595140"/>
    </source>
</evidence>
<evidence type="ECO:0000256" key="2">
    <source>
        <dbReference type="ARBA" id="ARBA00022737"/>
    </source>
</evidence>
<feature type="domain" description="C3H1-type" evidence="7">
    <location>
        <begin position="1"/>
        <end position="24"/>
    </location>
</feature>
<evidence type="ECO:0000256" key="5">
    <source>
        <dbReference type="PROSITE-ProRule" id="PRU00723"/>
    </source>
</evidence>
<dbReference type="Proteomes" id="UP000595140">
    <property type="component" value="Unassembled WGS sequence"/>
</dbReference>
<feature type="zinc finger region" description="C3H1-type" evidence="5">
    <location>
        <begin position="53"/>
        <end position="75"/>
    </location>
</feature>
<keyword evidence="3 5" id="KW-0863">Zinc-finger</keyword>
<accession>A0A484NIL4</accession>
<dbReference type="Pfam" id="PF00642">
    <property type="entry name" value="zf-CCCH"/>
    <property type="match status" value="1"/>
</dbReference>
<dbReference type="FunFam" id="4.10.1000.10:FF:000022">
    <property type="entry name" value="Zinc finger CCCH domain-containing protein 7"/>
    <property type="match status" value="1"/>
</dbReference>
<dbReference type="OrthoDB" id="3247158at2759"/>